<accession>A0ABV4WZT9</accession>
<keyword evidence="3" id="KW-0540">Nuclease</keyword>
<dbReference type="Gene3D" id="3.60.10.10">
    <property type="entry name" value="Endonuclease/exonuclease/phosphatase"/>
    <property type="match status" value="1"/>
</dbReference>
<dbReference type="PANTHER" id="PTHR42834:SF1">
    <property type="entry name" value="ENDONUCLEASE_EXONUCLEASE_PHOSPHATASE FAMILY PROTEIN (AFU_ORTHOLOGUE AFUA_3G09210)"/>
    <property type="match status" value="1"/>
</dbReference>
<dbReference type="CDD" id="cd04486">
    <property type="entry name" value="YhcR_OBF_like"/>
    <property type="match status" value="1"/>
</dbReference>
<dbReference type="SUPFAM" id="SSF56219">
    <property type="entry name" value="DNase I-like"/>
    <property type="match status" value="1"/>
</dbReference>
<feature type="domain" description="CARDB" evidence="2">
    <location>
        <begin position="600"/>
        <end position="720"/>
    </location>
</feature>
<dbReference type="CDD" id="cd10283">
    <property type="entry name" value="MnuA_DNase1-like"/>
    <property type="match status" value="1"/>
</dbReference>
<dbReference type="Gene3D" id="2.60.40.10">
    <property type="entry name" value="Immunoglobulins"/>
    <property type="match status" value="4"/>
</dbReference>
<dbReference type="SUPFAM" id="SSF51120">
    <property type="entry name" value="beta-Roll"/>
    <property type="match status" value="1"/>
</dbReference>
<dbReference type="Pfam" id="PF00353">
    <property type="entry name" value="HemolysinCabind"/>
    <property type="match status" value="4"/>
</dbReference>
<name>A0ABV4WZT9_9CYAN</name>
<dbReference type="EMBL" id="JBHFNQ010000036">
    <property type="protein sequence ID" value="MFB2876029.1"/>
    <property type="molecule type" value="Genomic_DNA"/>
</dbReference>
<dbReference type="NCBIfam" id="TIGR01451">
    <property type="entry name" value="B_ant_repeat"/>
    <property type="match status" value="4"/>
</dbReference>
<dbReference type="InterPro" id="IPR013783">
    <property type="entry name" value="Ig-like_fold"/>
</dbReference>
<dbReference type="InterPro" id="IPR011049">
    <property type="entry name" value="Serralysin-like_metalloprot_C"/>
</dbReference>
<dbReference type="Proteomes" id="UP001576774">
    <property type="component" value="Unassembled WGS sequence"/>
</dbReference>
<dbReference type="Pfam" id="PF07705">
    <property type="entry name" value="CARDB"/>
    <property type="match status" value="3"/>
</dbReference>
<protein>
    <submittedName>
        <fullName evidence="3">ExeM/NucH family extracellular endonuclease</fullName>
    </submittedName>
</protein>
<dbReference type="InterPro" id="IPR047589">
    <property type="entry name" value="DUF11_rpt"/>
</dbReference>
<evidence type="ECO:0000313" key="3">
    <source>
        <dbReference type="EMBL" id="MFB2876029.1"/>
    </source>
</evidence>
<feature type="domain" description="CARDB" evidence="2">
    <location>
        <begin position="469"/>
        <end position="588"/>
    </location>
</feature>
<dbReference type="RefSeq" id="WP_413269174.1">
    <property type="nucleotide sequence ID" value="NZ_JBHFNQ010000036.1"/>
</dbReference>
<dbReference type="PANTHER" id="PTHR42834">
    <property type="entry name" value="ENDONUCLEASE/EXONUCLEASE/PHOSPHATASE FAMILY PROTEIN (AFU_ORTHOLOGUE AFUA_3G09210)"/>
    <property type="match status" value="1"/>
</dbReference>
<evidence type="ECO:0000313" key="4">
    <source>
        <dbReference type="Proteomes" id="UP001576774"/>
    </source>
</evidence>
<keyword evidence="3" id="KW-0378">Hydrolase</keyword>
<dbReference type="InterPro" id="IPR011635">
    <property type="entry name" value="CARDB"/>
</dbReference>
<dbReference type="InterPro" id="IPR018511">
    <property type="entry name" value="Hemolysin-typ_Ca-bd_CS"/>
</dbReference>
<keyword evidence="4" id="KW-1185">Reference proteome</keyword>
<dbReference type="InterPro" id="IPR038081">
    <property type="entry name" value="CalX-like_sf"/>
</dbReference>
<dbReference type="InterPro" id="IPR036691">
    <property type="entry name" value="Endo/exonu/phosph_ase_sf"/>
</dbReference>
<sequence length="1683" mass="173619">MPTTLTPGDIAIIGFNTTNTDSIGFILLVDITTGTTFNVTDNGWQSNGSFTTTEGILTYTAPSNISAGTVLTWTKGSSNNSPGFNSNSPSGFAFNINGDSITIYTGTLASPTLIYALSSGITGWSPNAINSTTSAEPTATNNGTLVTGTSTVAILNSNGYYSGSTTSGTKAQLLSAISNPTNWTASSSITNLSNWQSSFTVNTVTQPDLTINLSASPDPVTAGTGNILTYTITVSNNGNVNATGVNVDFNLPTGIDIISIPQSSGFQAQIPPPNSSKISFTNGSINAGSNATLTVEVVPYNAGILTSGTAVIDPTNTITESNENNNIAAAVSTTVNPGLPNLNVGTSTPGPITAGVPFNYTLDVKNNGGANASGVTLQFTLPANVTYNSANILGGGFSVPIVTGNLLTFNGGSVNAGNFAQILVNVTPTVAGSLGSGTLVADPNSTINESNETDNSINTAIATVNPGIQPDLTISLSDSPDPVTVGNNLTYTLTVNNNGTGNASGIDVNFTLPTGLSVVGTPGVSNSFTYTGTIGGVAKFTGGSINAGGNATLTLQVTPNNAGNLTSGSAIVDPNNSITESNESDNNAVGVSTNVNAAPQPNLTISLSDSPDPVTVGNNLTYTLTVNNNGTGNASGIDVNFTLPTGLSVVGNPGVSNSFTYTGTIGGVAKFTGGSINAGGNATLTLQVTPNNAGVLTSGSAIVDPNNSIIESNESDNNAAAITTTVNGITAPTKINQIQGNGANSPLNNTVQTIEGIVVGDFQTPTATGGLGGFFLQEETADEDGNSLTSEGIFVFAGTSLVDVSEGQKVRVTGVVSETFGQTQITPTNAAAIQIQTGGSLAQITPATVNLPFASNTFVEQFEGMRVKFPQTLTVSDTFNLVRFGEITLSNGRLFQPTNIVSPGTAANSQQAANELNKIIIDDGRNGAYQTPFAYGFNTANTIRTGQNTTNIEGVLSYDFNNYRIHPTITPNFIGNTRTTTPENVGGNIKVASFNLLNYFNGSTFPTSRGATTSAEFTRQRHKTIDAILKMNSDIIGVMELENDGYGTNSAIQDLINGLNSSPNKPAGVNYAFINPGFSQLGGDEITVGLIYNSAKVSPVGNAAILSFGAFNQGANSLHRPALAQTFQDITSGGKFTTVVNHFKSKGSAPVAGDRNADQGDGQGAWNLARTQAANELTAWLATDPTNSGDSDFLIIGDLNSYAKEDPITAIKNQGYTNLIEKFVGTNSYSYVFQGQAGYLDHALSSNSLTSQVTGATEWHINADESPLIDYNEENLPNNGPAKPADFYNADAYRSSDHDPIVLGVNLATPNISIQAIDPNASEAGSDEGTFRISRSGGGSVGALNVSYTVTGQATSNDYSPSLTGVATIAAGQSFVDVTITPVDDSLTEGNETVIINLVDTTDYNLSANNSATVTIADNDTVVLPPPEPEKCSCYQIEEMVNRSYNGTTFNPNPPDDFILGDDNENYILAGVGNDTIFGSSGDDFINGNQDADVINGNRGNDTIHGGKGNDFLRGGKNNDVIYGDLDNDTLCGDLGNDNMFGMLGNDILIGSGGDDTLNGNQGNDTVCGGEGNDLVRGGQNNDFLCGCAGDDTIFGDLGNDTLCGGEGNDIFELRSNSGFDIIKDFTIGKDLLWLTGGLSFTQLTIAQQGQDTLIRITATNEILASLIGVTASLITANAIAVI</sequence>
<dbReference type="InterPro" id="IPR047971">
    <property type="entry name" value="ExeM-like"/>
</dbReference>
<dbReference type="InterPro" id="IPR001434">
    <property type="entry name" value="OmcB-like_DUF11"/>
</dbReference>
<organism evidence="3 4">
    <name type="scientific">Floridaenema aerugineum BLCC-F46</name>
    <dbReference type="NCBI Taxonomy" id="3153654"/>
    <lineage>
        <taxon>Bacteria</taxon>
        <taxon>Bacillati</taxon>
        <taxon>Cyanobacteriota</taxon>
        <taxon>Cyanophyceae</taxon>
        <taxon>Oscillatoriophycideae</taxon>
        <taxon>Aerosakkonematales</taxon>
        <taxon>Aerosakkonemataceae</taxon>
        <taxon>Floridanema</taxon>
        <taxon>Floridanema aerugineum</taxon>
    </lineage>
</organism>
<keyword evidence="3" id="KW-0255">Endonuclease</keyword>
<proteinExistence type="predicted"/>
<dbReference type="PRINTS" id="PR00313">
    <property type="entry name" value="CABNDNGRPT"/>
</dbReference>
<gene>
    <name evidence="3" type="ORF">ACE1CC_03970</name>
</gene>
<dbReference type="GO" id="GO:0004519">
    <property type="term" value="F:endonuclease activity"/>
    <property type="evidence" value="ECO:0007669"/>
    <property type="project" value="UniProtKB-KW"/>
</dbReference>
<dbReference type="PROSITE" id="PS00330">
    <property type="entry name" value="HEMOLYSIN_CALCIUM"/>
    <property type="match status" value="3"/>
</dbReference>
<comment type="caution">
    <text evidence="3">The sequence shown here is derived from an EMBL/GenBank/DDBJ whole genome shotgun (WGS) entry which is preliminary data.</text>
</comment>
<feature type="domain" description="CARDB" evidence="2">
    <location>
        <begin position="340"/>
        <end position="457"/>
    </location>
</feature>
<dbReference type="InterPro" id="IPR001343">
    <property type="entry name" value="Hemolysn_Ca-bd"/>
</dbReference>
<reference evidence="3 4" key="1">
    <citation type="submission" date="2024-09" db="EMBL/GenBank/DDBJ databases">
        <title>Floridaenema gen nov. (Aerosakkonemataceae, Aerosakkonematales ord. nov., Cyanobacteria) from benthic tropical and subtropical fresh waters, with the description of four new species.</title>
        <authorList>
            <person name="Moretto J.A."/>
            <person name="Berthold D.E."/>
            <person name="Lefler F.W."/>
            <person name="Huang I.-S."/>
            <person name="Laughinghouse H. IV."/>
        </authorList>
    </citation>
    <scope>NUCLEOTIDE SEQUENCE [LARGE SCALE GENOMIC DNA]</scope>
    <source>
        <strain evidence="3 4">BLCC-F46</strain>
    </source>
</reference>
<dbReference type="SUPFAM" id="SSF141072">
    <property type="entry name" value="CalX-like"/>
    <property type="match status" value="1"/>
</dbReference>
<dbReference type="Gene3D" id="2.150.10.10">
    <property type="entry name" value="Serralysin-like metalloprotease, C-terminal"/>
    <property type="match status" value="3"/>
</dbReference>
<evidence type="ECO:0000259" key="1">
    <source>
        <dbReference type="Pfam" id="PF01345"/>
    </source>
</evidence>
<dbReference type="Pfam" id="PF01345">
    <property type="entry name" value="DUF11"/>
    <property type="match status" value="1"/>
</dbReference>
<dbReference type="Gene3D" id="2.60.40.2030">
    <property type="match status" value="1"/>
</dbReference>
<feature type="domain" description="DUF11" evidence="1">
    <location>
        <begin position="208"/>
        <end position="330"/>
    </location>
</feature>
<dbReference type="NCBIfam" id="NF033681">
    <property type="entry name" value="ExeM_NucH_DNase"/>
    <property type="match status" value="1"/>
</dbReference>
<evidence type="ECO:0000259" key="2">
    <source>
        <dbReference type="Pfam" id="PF07705"/>
    </source>
</evidence>